<feature type="signal peptide" evidence="2">
    <location>
        <begin position="1"/>
        <end position="15"/>
    </location>
</feature>
<organism evidence="3">
    <name type="scientific">Anopheles marajoara</name>
    <dbReference type="NCBI Taxonomy" id="58244"/>
    <lineage>
        <taxon>Eukaryota</taxon>
        <taxon>Metazoa</taxon>
        <taxon>Ecdysozoa</taxon>
        <taxon>Arthropoda</taxon>
        <taxon>Hexapoda</taxon>
        <taxon>Insecta</taxon>
        <taxon>Pterygota</taxon>
        <taxon>Neoptera</taxon>
        <taxon>Endopterygota</taxon>
        <taxon>Diptera</taxon>
        <taxon>Nematocera</taxon>
        <taxon>Culicoidea</taxon>
        <taxon>Culicidae</taxon>
        <taxon>Anophelinae</taxon>
        <taxon>Anopheles</taxon>
    </lineage>
</organism>
<name>A0A2M4CDG2_9DIPT</name>
<feature type="chain" id="PRO_5014733909" evidence="2">
    <location>
        <begin position="16"/>
        <end position="73"/>
    </location>
</feature>
<proteinExistence type="predicted"/>
<keyword evidence="2" id="KW-0732">Signal</keyword>
<dbReference type="EMBL" id="GGFJ01014212">
    <property type="protein sequence ID" value="MBW63353.1"/>
    <property type="molecule type" value="Transcribed_RNA"/>
</dbReference>
<evidence type="ECO:0000313" key="3">
    <source>
        <dbReference type="EMBL" id="MBW63353.1"/>
    </source>
</evidence>
<feature type="region of interest" description="Disordered" evidence="1">
    <location>
        <begin position="48"/>
        <end position="73"/>
    </location>
</feature>
<sequence length="73" mass="7467">MILFSLFALSHPASSLSSLVGLTGGLFRASCSPDRSLHFSSRAVPCRGSNFPGAPPAAAAARRSKGTGTSRSM</sequence>
<reference evidence="3" key="1">
    <citation type="submission" date="2018-01" db="EMBL/GenBank/DDBJ databases">
        <title>An insight into the sialome of Amazonian anophelines.</title>
        <authorList>
            <person name="Ribeiro J.M."/>
            <person name="Scarpassa V."/>
            <person name="Calvo E."/>
        </authorList>
    </citation>
    <scope>NUCLEOTIDE SEQUENCE</scope>
    <source>
        <tissue evidence="3">Salivary glands</tissue>
    </source>
</reference>
<protein>
    <submittedName>
        <fullName evidence="3">Putative secreted protein</fullName>
    </submittedName>
</protein>
<evidence type="ECO:0000256" key="2">
    <source>
        <dbReference type="SAM" id="SignalP"/>
    </source>
</evidence>
<evidence type="ECO:0000256" key="1">
    <source>
        <dbReference type="SAM" id="MobiDB-lite"/>
    </source>
</evidence>
<accession>A0A2M4CDG2</accession>
<dbReference type="AlphaFoldDB" id="A0A2M4CDG2"/>